<accession>A0A7W8NCC2</accession>
<evidence type="ECO:0000256" key="4">
    <source>
        <dbReference type="PIRSR" id="PIRSR001365-2"/>
    </source>
</evidence>
<dbReference type="GO" id="GO:0008840">
    <property type="term" value="F:4-hydroxy-tetrahydrodipicolinate synthase activity"/>
    <property type="evidence" value="ECO:0007669"/>
    <property type="project" value="UniProtKB-EC"/>
</dbReference>
<feature type="active site" description="Proton donor/acceptor" evidence="3">
    <location>
        <position position="141"/>
    </location>
</feature>
<dbReference type="PRINTS" id="PR00146">
    <property type="entry name" value="DHPICSNTHASE"/>
</dbReference>
<evidence type="ECO:0000256" key="1">
    <source>
        <dbReference type="ARBA" id="ARBA00023239"/>
    </source>
</evidence>
<reference evidence="5 6" key="1">
    <citation type="submission" date="2020-08" db="EMBL/GenBank/DDBJ databases">
        <title>Genomic Encyclopedia of Type Strains, Phase IV (KMG-IV): sequencing the most valuable type-strain genomes for metagenomic binning, comparative biology and taxonomic classification.</title>
        <authorList>
            <person name="Goeker M."/>
        </authorList>
    </citation>
    <scope>NUCLEOTIDE SEQUENCE [LARGE SCALE GENOMIC DNA]</scope>
    <source>
        <strain evidence="5 6">DSM 27939</strain>
    </source>
</reference>
<evidence type="ECO:0000313" key="5">
    <source>
        <dbReference type="EMBL" id="MBB5361171.1"/>
    </source>
</evidence>
<sequence length="307" mass="32796">MTNTASTAHPFRGVFPAITTPFNADGSVDHGFLREHARWMMAAGCSGMIPLGSLGETNTLEMDEKLAVLETLVDALDGKPVIPGIASLSTAGGVRLARAARDVGCGGLMALPPYVYTSDWREMKAHMAALVEATELPVILYNNPGAYRTDFLAHQIAELAGEHANLRGVKESSGDVRRVTALRAALPESVDVLVGLDDAIVEGVAAGATGWVAGLINAYPAESVRLFELARDGRTVEAAELYRWFLPLLRLDVVNKFVQLIKFVQEETGHGSARVRAPRLELTDAEKAETREILNAASARVPAVVGA</sequence>
<evidence type="ECO:0000256" key="2">
    <source>
        <dbReference type="PIRNR" id="PIRNR001365"/>
    </source>
</evidence>
<dbReference type="Proteomes" id="UP000552709">
    <property type="component" value="Unassembled WGS sequence"/>
</dbReference>
<keyword evidence="1 2" id="KW-0456">Lyase</keyword>
<dbReference type="InterPro" id="IPR002220">
    <property type="entry name" value="DapA-like"/>
</dbReference>
<dbReference type="InterPro" id="IPR013785">
    <property type="entry name" value="Aldolase_TIM"/>
</dbReference>
<protein>
    <submittedName>
        <fullName evidence="5">4-hydroxy-tetrahydrodipicolinate synthase</fullName>
        <ecNumber evidence="5">4.3.3.7</ecNumber>
    </submittedName>
</protein>
<dbReference type="SUPFAM" id="SSF51569">
    <property type="entry name" value="Aldolase"/>
    <property type="match status" value="1"/>
</dbReference>
<comment type="caution">
    <text evidence="5">The sequence shown here is derived from an EMBL/GenBank/DDBJ whole genome shotgun (WGS) entry which is preliminary data.</text>
</comment>
<dbReference type="PIRSF" id="PIRSF001365">
    <property type="entry name" value="DHDPS"/>
    <property type="match status" value="1"/>
</dbReference>
<comment type="similarity">
    <text evidence="2">Belongs to the DapA family.</text>
</comment>
<dbReference type="Pfam" id="PF00701">
    <property type="entry name" value="DHDPS"/>
    <property type="match status" value="1"/>
</dbReference>
<dbReference type="EC" id="4.3.3.7" evidence="5"/>
<dbReference type="EMBL" id="JACHFL010000001">
    <property type="protein sequence ID" value="MBB5361171.1"/>
    <property type="molecule type" value="Genomic_DNA"/>
</dbReference>
<evidence type="ECO:0000256" key="3">
    <source>
        <dbReference type="PIRSR" id="PIRSR001365-1"/>
    </source>
</evidence>
<gene>
    <name evidence="5" type="ORF">HNQ08_000242</name>
</gene>
<feature type="active site" description="Schiff-base intermediate with substrate" evidence="3">
    <location>
        <position position="170"/>
    </location>
</feature>
<dbReference type="CDD" id="cd00408">
    <property type="entry name" value="DHDPS-like"/>
    <property type="match status" value="1"/>
</dbReference>
<dbReference type="RefSeq" id="WP_184127247.1">
    <property type="nucleotide sequence ID" value="NZ_JACHFL010000001.1"/>
</dbReference>
<evidence type="ECO:0000313" key="6">
    <source>
        <dbReference type="Proteomes" id="UP000552709"/>
    </source>
</evidence>
<dbReference type="AlphaFoldDB" id="A0A7W8NCC2"/>
<proteinExistence type="inferred from homology"/>
<feature type="binding site" evidence="4">
    <location>
        <position position="212"/>
    </location>
    <ligand>
        <name>pyruvate</name>
        <dbReference type="ChEBI" id="CHEBI:15361"/>
    </ligand>
</feature>
<keyword evidence="6" id="KW-1185">Reference proteome</keyword>
<organism evidence="5 6">
    <name type="scientific">Deinococcus humi</name>
    <dbReference type="NCBI Taxonomy" id="662880"/>
    <lineage>
        <taxon>Bacteria</taxon>
        <taxon>Thermotogati</taxon>
        <taxon>Deinococcota</taxon>
        <taxon>Deinococci</taxon>
        <taxon>Deinococcales</taxon>
        <taxon>Deinococcaceae</taxon>
        <taxon>Deinococcus</taxon>
    </lineage>
</organism>
<dbReference type="PANTHER" id="PTHR12128">
    <property type="entry name" value="DIHYDRODIPICOLINATE SYNTHASE"/>
    <property type="match status" value="1"/>
</dbReference>
<dbReference type="SMART" id="SM01130">
    <property type="entry name" value="DHDPS"/>
    <property type="match status" value="1"/>
</dbReference>
<name>A0A7W8NCC2_9DEIO</name>
<dbReference type="PANTHER" id="PTHR12128:SF72">
    <property type="entry name" value="DIHYDRODIPICOLINATE SYNTHASE"/>
    <property type="match status" value="1"/>
</dbReference>
<dbReference type="Gene3D" id="3.20.20.70">
    <property type="entry name" value="Aldolase class I"/>
    <property type="match status" value="1"/>
</dbReference>